<dbReference type="InterPro" id="IPR001810">
    <property type="entry name" value="F-box_dom"/>
</dbReference>
<dbReference type="PROSITE" id="PS50181">
    <property type="entry name" value="FBOX"/>
    <property type="match status" value="1"/>
</dbReference>
<feature type="domain" description="F-box" evidence="1">
    <location>
        <begin position="3"/>
        <end position="50"/>
    </location>
</feature>
<dbReference type="InterPro" id="IPR052301">
    <property type="entry name" value="SCF_F-box/WD-repeat"/>
</dbReference>
<dbReference type="InterPro" id="IPR015943">
    <property type="entry name" value="WD40/YVTN_repeat-like_dom_sf"/>
</dbReference>
<dbReference type="Gene3D" id="1.20.1280.50">
    <property type="match status" value="1"/>
</dbReference>
<dbReference type="SUPFAM" id="SSF81383">
    <property type="entry name" value="F-box domain"/>
    <property type="match status" value="1"/>
</dbReference>
<dbReference type="CDD" id="cd09917">
    <property type="entry name" value="F-box_SF"/>
    <property type="match status" value="1"/>
</dbReference>
<dbReference type="InterPro" id="IPR036322">
    <property type="entry name" value="WD40_repeat_dom_sf"/>
</dbReference>
<accession>A0ABD1F5U0</accession>
<name>A0ABD1F5U0_HYPHA</name>
<dbReference type="SUPFAM" id="SSF50978">
    <property type="entry name" value="WD40 repeat-like"/>
    <property type="match status" value="1"/>
</dbReference>
<dbReference type="PANTHER" id="PTHR14381:SF1">
    <property type="entry name" value="F-BOX_WD REPEAT-CONTAINING PROTEIN 4"/>
    <property type="match status" value="1"/>
</dbReference>
<organism evidence="2 3">
    <name type="scientific">Hypothenemus hampei</name>
    <name type="common">Coffee berry borer</name>
    <dbReference type="NCBI Taxonomy" id="57062"/>
    <lineage>
        <taxon>Eukaryota</taxon>
        <taxon>Metazoa</taxon>
        <taxon>Ecdysozoa</taxon>
        <taxon>Arthropoda</taxon>
        <taxon>Hexapoda</taxon>
        <taxon>Insecta</taxon>
        <taxon>Pterygota</taxon>
        <taxon>Neoptera</taxon>
        <taxon>Endopterygota</taxon>
        <taxon>Coleoptera</taxon>
        <taxon>Polyphaga</taxon>
        <taxon>Cucujiformia</taxon>
        <taxon>Curculionidae</taxon>
        <taxon>Scolytinae</taxon>
        <taxon>Hypothenemus</taxon>
    </lineage>
</organism>
<keyword evidence="3" id="KW-1185">Reference proteome</keyword>
<dbReference type="EMBL" id="JBDJPC010000003">
    <property type="protein sequence ID" value="KAL1509666.1"/>
    <property type="molecule type" value="Genomic_DNA"/>
</dbReference>
<dbReference type="Gene3D" id="2.130.10.10">
    <property type="entry name" value="YVTN repeat-like/Quinoprotein amine dehydrogenase"/>
    <property type="match status" value="1"/>
</dbReference>
<sequence>MSECCFDDLSTELLIYIFSFLDIRTLSRLRLACKRFRNIINSWDNVLIKSTTVVTNQNSEKFLARCFSKIPTKLEKLRLQHNWRYGIYEEKSLFYARKKYMPWLRLHNDCLWFSRGSKIFNYRRERENIICTKPNYVLTPQYRQSCVNVGFSSVDVTKFTVKDNILAGGLSDGGVYVQNLIDKSDFYIDKEENTYTCSVDMSPDGLIVASGMRNDCFKIFSLHRDPLELTLLHTQDLGQRAWCVSYCEDRPLFACGTSAGGDGRKSIWLFDTERYTEIMSLKLGHFISATLDIKWDGPNGLWSCGNDSHLRRWDLRTGNCEQKFHDAFGAGLYCLDFDYCNSVMVGTHLHGRTALWDIRTKRCVQLYFMRTCKGATYNSPVYCLSFDSEYLFAAVDQNLNIMDFTGYDNGQARDYVKMLCWVD</sequence>
<gene>
    <name evidence="2" type="ORF">ABEB36_004372</name>
</gene>
<evidence type="ECO:0000259" key="1">
    <source>
        <dbReference type="PROSITE" id="PS50181"/>
    </source>
</evidence>
<dbReference type="InterPro" id="IPR036047">
    <property type="entry name" value="F-box-like_dom_sf"/>
</dbReference>
<evidence type="ECO:0000313" key="3">
    <source>
        <dbReference type="Proteomes" id="UP001566132"/>
    </source>
</evidence>
<evidence type="ECO:0000313" key="2">
    <source>
        <dbReference type="EMBL" id="KAL1509666.1"/>
    </source>
</evidence>
<comment type="caution">
    <text evidence="2">The sequence shown here is derived from an EMBL/GenBank/DDBJ whole genome shotgun (WGS) entry which is preliminary data.</text>
</comment>
<protein>
    <recommendedName>
        <fullName evidence="1">F-box domain-containing protein</fullName>
    </recommendedName>
</protein>
<dbReference type="PANTHER" id="PTHR14381">
    <property type="entry name" value="DACTYLIN"/>
    <property type="match status" value="1"/>
</dbReference>
<proteinExistence type="predicted"/>
<dbReference type="AlphaFoldDB" id="A0ABD1F5U0"/>
<dbReference type="SMART" id="SM00256">
    <property type="entry name" value="FBOX"/>
    <property type="match status" value="1"/>
</dbReference>
<reference evidence="2 3" key="1">
    <citation type="submission" date="2024-05" db="EMBL/GenBank/DDBJ databases">
        <title>Genetic variation in Jamaican populations of the coffee berry borer (Hypothenemus hampei).</title>
        <authorList>
            <person name="Errbii M."/>
            <person name="Myrie A."/>
        </authorList>
    </citation>
    <scope>NUCLEOTIDE SEQUENCE [LARGE SCALE GENOMIC DNA]</scope>
    <source>
        <strain evidence="2">JA-Hopewell-2020-01-JO</strain>
        <tissue evidence="2">Whole body</tissue>
    </source>
</reference>
<dbReference type="Pfam" id="PF12937">
    <property type="entry name" value="F-box-like"/>
    <property type="match status" value="1"/>
</dbReference>
<dbReference type="Proteomes" id="UP001566132">
    <property type="component" value="Unassembled WGS sequence"/>
</dbReference>